<evidence type="ECO:0000313" key="2">
    <source>
        <dbReference type="Proteomes" id="UP000198518"/>
    </source>
</evidence>
<sequence length="172" mass="17373">MDIGPRPAVVLSVVVLVVLAGCLSVGGTGGSDQPTTIPQSGTPTPVQDGCPSGLAFYGLGSPGDYGWSTDEVAVGYTLPADSSALLVVLEDETVLGTTKVSNTNPDYAVAADGDTVVLDDPLRGSHEIRVVAYADSDGDGEFDAGTDAPCHSDGGELVMTGPEVVDFDELAS</sequence>
<dbReference type="PROSITE" id="PS51257">
    <property type="entry name" value="PROKAR_LIPOPROTEIN"/>
    <property type="match status" value="1"/>
</dbReference>
<dbReference type="Proteomes" id="UP000198518">
    <property type="component" value="Unassembled WGS sequence"/>
</dbReference>
<protein>
    <submittedName>
        <fullName evidence="1">Uncharacterized protein</fullName>
    </submittedName>
</protein>
<dbReference type="AlphaFoldDB" id="A0A1I0NEN1"/>
<evidence type="ECO:0000313" key="1">
    <source>
        <dbReference type="EMBL" id="SEV99584.1"/>
    </source>
</evidence>
<organism evidence="1 2">
    <name type="scientific">Halobacterium jilantaiense</name>
    <dbReference type="NCBI Taxonomy" id="355548"/>
    <lineage>
        <taxon>Archaea</taxon>
        <taxon>Methanobacteriati</taxon>
        <taxon>Methanobacteriota</taxon>
        <taxon>Stenosarchaea group</taxon>
        <taxon>Halobacteria</taxon>
        <taxon>Halobacteriales</taxon>
        <taxon>Halobacteriaceae</taxon>
        <taxon>Halobacterium</taxon>
    </lineage>
</organism>
<reference evidence="1 2" key="1">
    <citation type="submission" date="2016-10" db="EMBL/GenBank/DDBJ databases">
        <authorList>
            <person name="de Groot N.N."/>
        </authorList>
    </citation>
    <scope>NUCLEOTIDE SEQUENCE [LARGE SCALE GENOMIC DNA]</scope>
    <source>
        <strain evidence="1 2">CGMCC 1.5337</strain>
    </source>
</reference>
<accession>A0A1I0NEN1</accession>
<dbReference type="EMBL" id="FOJA01000001">
    <property type="protein sequence ID" value="SEV99584.1"/>
    <property type="molecule type" value="Genomic_DNA"/>
</dbReference>
<gene>
    <name evidence="1" type="ORF">SAMN04487945_0805</name>
</gene>
<keyword evidence="2" id="KW-1185">Reference proteome</keyword>
<proteinExistence type="predicted"/>
<name>A0A1I0NEN1_9EURY</name>
<dbReference type="RefSeq" id="WP_089668092.1">
    <property type="nucleotide sequence ID" value="NZ_FOJA01000001.1"/>
</dbReference>